<reference evidence="2" key="1">
    <citation type="submission" date="2015-06" db="EMBL/GenBank/DDBJ databases">
        <authorList>
            <person name="Nguyen H."/>
        </authorList>
    </citation>
    <scope>NUCLEOTIDE SEQUENCE</scope>
    <source>
        <strain evidence="2">DAOM 180753</strain>
    </source>
</reference>
<dbReference type="PANTHER" id="PTHR42085">
    <property type="entry name" value="F-BOX DOMAIN-CONTAINING PROTEIN"/>
    <property type="match status" value="1"/>
</dbReference>
<dbReference type="EMBL" id="LACB01000055">
    <property type="protein sequence ID" value="KAJ9490484.1"/>
    <property type="molecule type" value="Genomic_DNA"/>
</dbReference>
<accession>A0AAI9XBF7</accession>
<name>A0AAI9XBF7_PENTH</name>
<evidence type="ECO:0000313" key="2">
    <source>
        <dbReference type="EMBL" id="KAJ9490484.1"/>
    </source>
</evidence>
<dbReference type="AlphaFoldDB" id="A0AAI9XBF7"/>
<keyword evidence="3" id="KW-1185">Reference proteome</keyword>
<dbReference type="PANTHER" id="PTHR42085:SF2">
    <property type="entry name" value="F-BOX DOMAIN-CONTAINING PROTEIN"/>
    <property type="match status" value="1"/>
</dbReference>
<dbReference type="Proteomes" id="UP001227192">
    <property type="component" value="Unassembled WGS sequence"/>
</dbReference>
<protein>
    <submittedName>
        <fullName evidence="2">Uncharacterized protein</fullName>
    </submittedName>
</protein>
<evidence type="ECO:0000256" key="1">
    <source>
        <dbReference type="SAM" id="MobiDB-lite"/>
    </source>
</evidence>
<comment type="caution">
    <text evidence="2">The sequence shown here is derived from an EMBL/GenBank/DDBJ whole genome shotgun (WGS) entry which is preliminary data.</text>
</comment>
<organism evidence="2 3">
    <name type="scientific">Penicillium thymicola</name>
    <dbReference type="NCBI Taxonomy" id="293382"/>
    <lineage>
        <taxon>Eukaryota</taxon>
        <taxon>Fungi</taxon>
        <taxon>Dikarya</taxon>
        <taxon>Ascomycota</taxon>
        <taxon>Pezizomycotina</taxon>
        <taxon>Eurotiomycetes</taxon>
        <taxon>Eurotiomycetidae</taxon>
        <taxon>Eurotiales</taxon>
        <taxon>Aspergillaceae</taxon>
        <taxon>Penicillium</taxon>
    </lineage>
</organism>
<proteinExistence type="predicted"/>
<feature type="region of interest" description="Disordered" evidence="1">
    <location>
        <begin position="44"/>
        <end position="70"/>
    </location>
</feature>
<gene>
    <name evidence="2" type="ORF">VN97_g2772</name>
</gene>
<dbReference type="InterPro" id="IPR038883">
    <property type="entry name" value="AN11006-like"/>
</dbReference>
<sequence>MFRPSLWISEPGAAMAIIQDRWSRIPSQNLIKTHDKRLSLKYRLSSSTSMESPQEHQSEQPTPTPTPPPLYTIPTEIRLKILAYCVPRKRAIKVSNKMFRPYGVEPVVSTRDPSLEDRFSNATPLWTNILLVSKQMSDECLNILYGENLFELYLDRGAEATLMKTFTKENLQRIRLILAIAPSPYYSGELNPPDIPFWVMMIPNLKVFGWVTQSDKRAEQHTSISTMEQRFEGWMEWTDAYLDCLGEFLVPGVEFKMGFDNEDGEYRKIGRLTFRRGPFFTKTGGD</sequence>
<reference evidence="2" key="2">
    <citation type="journal article" date="2016" name="Fungal Biol.">
        <title>Ochratoxin A production by Penicillium thymicola.</title>
        <authorList>
            <person name="Nguyen H.D.T."/>
            <person name="McMullin D.R."/>
            <person name="Ponomareva E."/>
            <person name="Riley R."/>
            <person name="Pomraning K.R."/>
            <person name="Baker S.E."/>
            <person name="Seifert K.A."/>
        </authorList>
    </citation>
    <scope>NUCLEOTIDE SEQUENCE</scope>
    <source>
        <strain evidence="2">DAOM 180753</strain>
    </source>
</reference>
<evidence type="ECO:0000313" key="3">
    <source>
        <dbReference type="Proteomes" id="UP001227192"/>
    </source>
</evidence>